<evidence type="ECO:0008006" key="3">
    <source>
        <dbReference type="Google" id="ProtNLM"/>
    </source>
</evidence>
<dbReference type="Gene3D" id="3.40.50.2000">
    <property type="entry name" value="Glycogen Phosphorylase B"/>
    <property type="match status" value="1"/>
</dbReference>
<evidence type="ECO:0000256" key="1">
    <source>
        <dbReference type="SAM" id="Phobius"/>
    </source>
</evidence>
<reference evidence="2" key="1">
    <citation type="submission" date="2020-03" db="EMBL/GenBank/DDBJ databases">
        <title>The deep terrestrial virosphere.</title>
        <authorList>
            <person name="Holmfeldt K."/>
            <person name="Nilsson E."/>
            <person name="Simone D."/>
            <person name="Lopez-Fernandez M."/>
            <person name="Wu X."/>
            <person name="de Brujin I."/>
            <person name="Lundin D."/>
            <person name="Andersson A."/>
            <person name="Bertilsson S."/>
            <person name="Dopson M."/>
        </authorList>
    </citation>
    <scope>NUCLEOTIDE SEQUENCE</scope>
    <source>
        <strain evidence="2">MM171B00540</strain>
    </source>
</reference>
<dbReference type="EMBL" id="MT143864">
    <property type="protein sequence ID" value="QJB03884.1"/>
    <property type="molecule type" value="Genomic_DNA"/>
</dbReference>
<gene>
    <name evidence="2" type="ORF">MM171B00540_0023</name>
</gene>
<dbReference type="AlphaFoldDB" id="A0A6M3M974"/>
<keyword evidence="1" id="KW-0472">Membrane</keyword>
<sequence length="283" mass="32933">MTLITGYRKDKVADYLRKERPKKVCLIFWHGLGDLVMFMTSFFKLRQMFPDITIDMAVQRGVGQEALMKEVILIDNPSRPMDGYDYTFQVHYHMSEYMDGKWTKNEWCCLRELGIEPISSYPHFKQLKRVKKFNGKHMVAIHYQATALPDACNPSEEVAHKIWKEVKEVGFLPVEAFFRHAWYNPVNEKFAFIPENRTVRGIPASIQKLVRLLQLSFASICVASGNLPMSLSIMPEKTLYLQKDFKIESYTKGKIAMVDVNNYQNGSVKSWLKGLKESYEQHN</sequence>
<organism evidence="2">
    <name type="scientific">viral metagenome</name>
    <dbReference type="NCBI Taxonomy" id="1070528"/>
    <lineage>
        <taxon>unclassified sequences</taxon>
        <taxon>metagenomes</taxon>
        <taxon>organismal metagenomes</taxon>
    </lineage>
</organism>
<feature type="transmembrane region" description="Helical" evidence="1">
    <location>
        <begin position="24"/>
        <end position="43"/>
    </location>
</feature>
<keyword evidence="1" id="KW-0812">Transmembrane</keyword>
<name>A0A6M3M974_9ZZZZ</name>
<proteinExistence type="predicted"/>
<protein>
    <recommendedName>
        <fullName evidence="3">Glycosyltransferase</fullName>
    </recommendedName>
</protein>
<evidence type="ECO:0000313" key="2">
    <source>
        <dbReference type="EMBL" id="QJB03884.1"/>
    </source>
</evidence>
<keyword evidence="1" id="KW-1133">Transmembrane helix</keyword>
<accession>A0A6M3M974</accession>